<evidence type="ECO:0000313" key="3">
    <source>
        <dbReference type="EMBL" id="GAA1929679.1"/>
    </source>
</evidence>
<organism evidence="3 4">
    <name type="scientific">Nocardioides lentus</name>
    <dbReference type="NCBI Taxonomy" id="338077"/>
    <lineage>
        <taxon>Bacteria</taxon>
        <taxon>Bacillati</taxon>
        <taxon>Actinomycetota</taxon>
        <taxon>Actinomycetes</taxon>
        <taxon>Propionibacteriales</taxon>
        <taxon>Nocardioidaceae</taxon>
        <taxon>Nocardioides</taxon>
    </lineage>
</organism>
<feature type="transmembrane region" description="Helical" evidence="1">
    <location>
        <begin position="186"/>
        <end position="206"/>
    </location>
</feature>
<evidence type="ECO:0000256" key="1">
    <source>
        <dbReference type="SAM" id="Phobius"/>
    </source>
</evidence>
<gene>
    <name evidence="3" type="ORF">GCM10009737_34380</name>
</gene>
<evidence type="ECO:0000259" key="2">
    <source>
        <dbReference type="Pfam" id="PF01757"/>
    </source>
</evidence>
<evidence type="ECO:0000313" key="4">
    <source>
        <dbReference type="Proteomes" id="UP001501612"/>
    </source>
</evidence>
<feature type="transmembrane region" description="Helical" evidence="1">
    <location>
        <begin position="281"/>
        <end position="301"/>
    </location>
</feature>
<feature type="transmembrane region" description="Helical" evidence="1">
    <location>
        <begin position="428"/>
        <end position="446"/>
    </location>
</feature>
<keyword evidence="4" id="KW-1185">Reference proteome</keyword>
<reference evidence="4" key="1">
    <citation type="journal article" date="2019" name="Int. J. Syst. Evol. Microbiol.">
        <title>The Global Catalogue of Microorganisms (GCM) 10K type strain sequencing project: providing services to taxonomists for standard genome sequencing and annotation.</title>
        <authorList>
            <consortium name="The Broad Institute Genomics Platform"/>
            <consortium name="The Broad Institute Genome Sequencing Center for Infectious Disease"/>
            <person name="Wu L."/>
            <person name="Ma J."/>
        </authorList>
    </citation>
    <scope>NUCLEOTIDE SEQUENCE [LARGE SCALE GENOMIC DNA]</scope>
    <source>
        <strain evidence="4">JCM 14046</strain>
    </source>
</reference>
<dbReference type="InterPro" id="IPR002656">
    <property type="entry name" value="Acyl_transf_3_dom"/>
</dbReference>
<proteinExistence type="predicted"/>
<accession>A0ABP5B3N8</accession>
<feature type="transmembrane region" description="Helical" evidence="1">
    <location>
        <begin position="393"/>
        <end position="422"/>
    </location>
</feature>
<feature type="transmembrane region" description="Helical" evidence="1">
    <location>
        <begin position="362"/>
        <end position="381"/>
    </location>
</feature>
<feature type="transmembrane region" description="Helical" evidence="1">
    <location>
        <begin position="243"/>
        <end position="261"/>
    </location>
</feature>
<name>A0ABP5B3N8_9ACTN</name>
<keyword evidence="1" id="KW-0472">Membrane</keyword>
<keyword evidence="3" id="KW-0012">Acyltransferase</keyword>
<feature type="transmembrane region" description="Helical" evidence="1">
    <location>
        <begin position="79"/>
        <end position="101"/>
    </location>
</feature>
<feature type="transmembrane region" description="Helical" evidence="1">
    <location>
        <begin position="157"/>
        <end position="179"/>
    </location>
</feature>
<sequence length="453" mass="47918">MTTTALPRPGTRRRTGLLATAAAMADATPADRNRVVDLLRAASILVVVTGHWLMAGMRVEDGQLVRDDVLEMAAWLHPLTWVLQVMPVFFLVGGYANALSWRSARSRGETYGGWLRARLRRLTLPVVPLMLFWAAFAPLASAVGLGDGFLRTTTAAALVPTWFLAAYVVVVALVPVTLAAWERLRWLSVGAALGAAALTDLVSIAGDLPAVGFLNYVFVWAGVHQLGYAWLDGALDSRARRGGLAALGAVVLVALVVWGPYAVSMVGVTEHGVNNAYPTRVTLFALGLLQAGVVLLAEPLLRALVAHRAAWTAVIVVNARIMTLYLWHFTAMGLVLAGSLLLGGVGLHRETLSPGWWTSRPLWLLVLTAVTLAVVAVMGTFEQPGADPRPAPAPLRPVLAVVGLCASLGVLADVGIVAAVAGGTVVNWWLPLLPVAVLLLGGIARAPRRGHPA</sequence>
<protein>
    <submittedName>
        <fullName evidence="3">Acyltransferase family protein</fullName>
    </submittedName>
</protein>
<keyword evidence="1" id="KW-0812">Transmembrane</keyword>
<feature type="transmembrane region" description="Helical" evidence="1">
    <location>
        <begin position="212"/>
        <end position="231"/>
    </location>
</feature>
<keyword evidence="3" id="KW-0808">Transferase</keyword>
<dbReference type="Pfam" id="PF01757">
    <property type="entry name" value="Acyl_transf_3"/>
    <property type="match status" value="1"/>
</dbReference>
<dbReference type="Proteomes" id="UP001501612">
    <property type="component" value="Unassembled WGS sequence"/>
</dbReference>
<keyword evidence="1" id="KW-1133">Transmembrane helix</keyword>
<dbReference type="EMBL" id="BAAAMY010000014">
    <property type="protein sequence ID" value="GAA1929679.1"/>
    <property type="molecule type" value="Genomic_DNA"/>
</dbReference>
<feature type="transmembrane region" description="Helical" evidence="1">
    <location>
        <begin position="122"/>
        <end position="145"/>
    </location>
</feature>
<comment type="caution">
    <text evidence="3">The sequence shown here is derived from an EMBL/GenBank/DDBJ whole genome shotgun (WGS) entry which is preliminary data.</text>
</comment>
<feature type="domain" description="Acyltransferase 3" evidence="2">
    <location>
        <begin position="36"/>
        <end position="378"/>
    </location>
</feature>
<dbReference type="RefSeq" id="WP_344008926.1">
    <property type="nucleotide sequence ID" value="NZ_BAAAMY010000014.1"/>
</dbReference>
<dbReference type="GO" id="GO:0016746">
    <property type="term" value="F:acyltransferase activity"/>
    <property type="evidence" value="ECO:0007669"/>
    <property type="project" value="UniProtKB-KW"/>
</dbReference>
<feature type="transmembrane region" description="Helical" evidence="1">
    <location>
        <begin position="322"/>
        <end position="342"/>
    </location>
</feature>
<feature type="transmembrane region" description="Helical" evidence="1">
    <location>
        <begin position="38"/>
        <end position="59"/>
    </location>
</feature>